<dbReference type="GO" id="GO:0005886">
    <property type="term" value="C:plasma membrane"/>
    <property type="evidence" value="ECO:0007669"/>
    <property type="project" value="TreeGrafter"/>
</dbReference>
<keyword evidence="6" id="KW-0732">Signal</keyword>
<organism evidence="7 8">
    <name type="scientific">Salarias fasciatus</name>
    <name type="common">Jewelled blenny</name>
    <name type="synonym">Blennius fasciatus</name>
    <dbReference type="NCBI Taxonomy" id="181472"/>
    <lineage>
        <taxon>Eukaryota</taxon>
        <taxon>Metazoa</taxon>
        <taxon>Chordata</taxon>
        <taxon>Craniata</taxon>
        <taxon>Vertebrata</taxon>
        <taxon>Euteleostomi</taxon>
        <taxon>Actinopterygii</taxon>
        <taxon>Neopterygii</taxon>
        <taxon>Teleostei</taxon>
        <taxon>Neoteleostei</taxon>
        <taxon>Acanthomorphata</taxon>
        <taxon>Ovalentaria</taxon>
        <taxon>Blenniimorphae</taxon>
        <taxon>Blenniiformes</taxon>
        <taxon>Blennioidei</taxon>
        <taxon>Blenniidae</taxon>
        <taxon>Salariinae</taxon>
        <taxon>Salarias</taxon>
    </lineage>
</organism>
<evidence type="ECO:0000256" key="1">
    <source>
        <dbReference type="ARBA" id="ARBA00004141"/>
    </source>
</evidence>
<dbReference type="Gene3D" id="1.20.1070.10">
    <property type="entry name" value="Rhodopsin 7-helix transmembrane proteins"/>
    <property type="match status" value="1"/>
</dbReference>
<dbReference type="AlphaFoldDB" id="A0A672FPL6"/>
<dbReference type="PANTHER" id="PTHR12011:SF277">
    <property type="entry name" value="ADHESION G-PROTEIN COUPLED RECEPTOR G4"/>
    <property type="match status" value="1"/>
</dbReference>
<dbReference type="GO" id="GO:0004930">
    <property type="term" value="F:G protein-coupled receptor activity"/>
    <property type="evidence" value="ECO:0007669"/>
    <property type="project" value="InterPro"/>
</dbReference>
<dbReference type="Ensembl" id="ENSSFAT00005006998.1">
    <property type="protein sequence ID" value="ENSSFAP00005006660.1"/>
    <property type="gene ID" value="ENSSFAG00005004015.1"/>
</dbReference>
<evidence type="ECO:0008006" key="9">
    <source>
        <dbReference type="Google" id="ProtNLM"/>
    </source>
</evidence>
<feature type="transmembrane region" description="Helical" evidence="5">
    <location>
        <begin position="59"/>
        <end position="78"/>
    </location>
</feature>
<dbReference type="InParanoid" id="A0A672FPL6"/>
<evidence type="ECO:0000313" key="7">
    <source>
        <dbReference type="Ensembl" id="ENSSFAP00005006660.1"/>
    </source>
</evidence>
<evidence type="ECO:0000256" key="4">
    <source>
        <dbReference type="ARBA" id="ARBA00023136"/>
    </source>
</evidence>
<feature type="chain" id="PRO_5025517412" description="Adhesion G protein-coupled receptor G4b" evidence="6">
    <location>
        <begin position="22"/>
        <end position="154"/>
    </location>
</feature>
<reference evidence="7" key="2">
    <citation type="submission" date="2025-08" db="UniProtKB">
        <authorList>
            <consortium name="Ensembl"/>
        </authorList>
    </citation>
    <scope>IDENTIFICATION</scope>
</reference>
<evidence type="ECO:0000256" key="5">
    <source>
        <dbReference type="SAM" id="Phobius"/>
    </source>
</evidence>
<protein>
    <recommendedName>
        <fullName evidence="9">Adhesion G protein-coupled receptor G4b</fullName>
    </recommendedName>
</protein>
<dbReference type="InterPro" id="IPR017983">
    <property type="entry name" value="GPCR_2_secretin-like_CS"/>
</dbReference>
<feature type="transmembrane region" description="Helical" evidence="5">
    <location>
        <begin position="34"/>
        <end position="52"/>
    </location>
</feature>
<evidence type="ECO:0000313" key="8">
    <source>
        <dbReference type="Proteomes" id="UP000472267"/>
    </source>
</evidence>
<keyword evidence="8" id="KW-1185">Reference proteome</keyword>
<keyword evidence="3 5" id="KW-1133">Transmembrane helix</keyword>
<reference evidence="7" key="3">
    <citation type="submission" date="2025-09" db="UniProtKB">
        <authorList>
            <consortium name="Ensembl"/>
        </authorList>
    </citation>
    <scope>IDENTIFICATION</scope>
</reference>
<dbReference type="GO" id="GO:0007189">
    <property type="term" value="P:adenylate cyclase-activating G protein-coupled receptor signaling pathway"/>
    <property type="evidence" value="ECO:0007669"/>
    <property type="project" value="TreeGrafter"/>
</dbReference>
<comment type="subcellular location">
    <subcellularLocation>
        <location evidence="1">Membrane</location>
        <topology evidence="1">Multi-pass membrane protein</topology>
    </subcellularLocation>
</comment>
<dbReference type="Proteomes" id="UP000472267">
    <property type="component" value="Chromosome 10"/>
</dbReference>
<feature type="signal peptide" evidence="6">
    <location>
        <begin position="1"/>
        <end position="21"/>
    </location>
</feature>
<name>A0A672FPL6_SALFA</name>
<dbReference type="InterPro" id="IPR000832">
    <property type="entry name" value="GPCR_2_secretin-like"/>
</dbReference>
<sequence>INLSLALLGLNLLFLINSCPAGTRSGLMQDLKGVSSLTLLLGLTWTAGFFTWGPARVALLYLFAILNSLQGLFIFFFHCLMKENVRKQWRVHLCLGRFRLEQLCISQSPGQTQSESSQTFQAVCPLHQVQLHRQHVGFLQLQPEGRRPQEAGPG</sequence>
<reference evidence="7" key="1">
    <citation type="submission" date="2019-06" db="EMBL/GenBank/DDBJ databases">
        <authorList>
            <consortium name="Wellcome Sanger Institute Data Sharing"/>
        </authorList>
    </citation>
    <scope>NUCLEOTIDE SEQUENCE [LARGE SCALE GENOMIC DNA]</scope>
</reference>
<evidence type="ECO:0000256" key="2">
    <source>
        <dbReference type="ARBA" id="ARBA00022692"/>
    </source>
</evidence>
<dbReference type="PROSITE" id="PS00650">
    <property type="entry name" value="G_PROTEIN_RECEP_F2_2"/>
    <property type="match status" value="1"/>
</dbReference>
<accession>A0A672FPL6</accession>
<keyword evidence="4 5" id="KW-0472">Membrane</keyword>
<keyword evidence="2 5" id="KW-0812">Transmembrane</keyword>
<dbReference type="Pfam" id="PF00002">
    <property type="entry name" value="7tm_2"/>
    <property type="match status" value="1"/>
</dbReference>
<dbReference type="PANTHER" id="PTHR12011">
    <property type="entry name" value="ADHESION G-PROTEIN COUPLED RECEPTOR"/>
    <property type="match status" value="1"/>
</dbReference>
<proteinExistence type="predicted"/>
<evidence type="ECO:0000256" key="6">
    <source>
        <dbReference type="SAM" id="SignalP"/>
    </source>
</evidence>
<evidence type="ECO:0000256" key="3">
    <source>
        <dbReference type="ARBA" id="ARBA00022989"/>
    </source>
</evidence>